<gene>
    <name evidence="1" type="ORF">S03H2_36000</name>
</gene>
<evidence type="ECO:0000313" key="1">
    <source>
        <dbReference type="EMBL" id="GAH52481.1"/>
    </source>
</evidence>
<proteinExistence type="predicted"/>
<accession>X1G3M0</accession>
<sequence>KFRGIRKDKRVIDIENYICNIKYNDITAYLSSYVSLEESYLPKTVKFTTRKLLRLDYEPQIIKLLKENNIGFTIIDNLSYREEV</sequence>
<dbReference type="AlphaFoldDB" id="X1G3M0"/>
<feature type="non-terminal residue" evidence="1">
    <location>
        <position position="1"/>
    </location>
</feature>
<dbReference type="EMBL" id="BARU01022065">
    <property type="protein sequence ID" value="GAH52481.1"/>
    <property type="molecule type" value="Genomic_DNA"/>
</dbReference>
<reference evidence="1" key="1">
    <citation type="journal article" date="2014" name="Front. Microbiol.">
        <title>High frequency of phylogenetically diverse reductive dehalogenase-homologous genes in deep subseafloor sedimentary metagenomes.</title>
        <authorList>
            <person name="Kawai M."/>
            <person name="Futagami T."/>
            <person name="Toyoda A."/>
            <person name="Takaki Y."/>
            <person name="Nishi S."/>
            <person name="Hori S."/>
            <person name="Arai W."/>
            <person name="Tsubouchi T."/>
            <person name="Morono Y."/>
            <person name="Uchiyama I."/>
            <person name="Ito T."/>
            <person name="Fujiyama A."/>
            <person name="Inagaki F."/>
            <person name="Takami H."/>
        </authorList>
    </citation>
    <scope>NUCLEOTIDE SEQUENCE</scope>
    <source>
        <strain evidence="1">Expedition CK06-06</strain>
    </source>
</reference>
<name>X1G3M0_9ZZZZ</name>
<protein>
    <submittedName>
        <fullName evidence="1">Uncharacterized protein</fullName>
    </submittedName>
</protein>
<comment type="caution">
    <text evidence="1">The sequence shown here is derived from an EMBL/GenBank/DDBJ whole genome shotgun (WGS) entry which is preliminary data.</text>
</comment>
<organism evidence="1">
    <name type="scientific">marine sediment metagenome</name>
    <dbReference type="NCBI Taxonomy" id="412755"/>
    <lineage>
        <taxon>unclassified sequences</taxon>
        <taxon>metagenomes</taxon>
        <taxon>ecological metagenomes</taxon>
    </lineage>
</organism>